<feature type="transmembrane region" description="Helical" evidence="6">
    <location>
        <begin position="257"/>
        <end position="282"/>
    </location>
</feature>
<evidence type="ECO:0000256" key="6">
    <source>
        <dbReference type="SAM" id="Phobius"/>
    </source>
</evidence>
<keyword evidence="7" id="KW-0413">Isomerase</keyword>
<feature type="transmembrane region" description="Helical" evidence="6">
    <location>
        <begin position="303"/>
        <end position="324"/>
    </location>
</feature>
<dbReference type="EMBL" id="MPJW01000174">
    <property type="protein sequence ID" value="OLU38213.1"/>
    <property type="molecule type" value="Genomic_DNA"/>
</dbReference>
<feature type="transmembrane region" description="Helical" evidence="6">
    <location>
        <begin position="119"/>
        <end position="141"/>
    </location>
</feature>
<feature type="transmembrane region" description="Helical" evidence="6">
    <location>
        <begin position="336"/>
        <end position="354"/>
    </location>
</feature>
<evidence type="ECO:0000313" key="7">
    <source>
        <dbReference type="EMBL" id="OLU38213.1"/>
    </source>
</evidence>
<dbReference type="GO" id="GO:0005886">
    <property type="term" value="C:plasma membrane"/>
    <property type="evidence" value="ECO:0007669"/>
    <property type="project" value="UniProtKB-SubCell"/>
</dbReference>
<dbReference type="GeneID" id="82203265"/>
<evidence type="ECO:0000256" key="2">
    <source>
        <dbReference type="ARBA" id="ARBA00022475"/>
    </source>
</evidence>
<proteinExistence type="predicted"/>
<dbReference type="PANTHER" id="PTHR30250:SF26">
    <property type="entry name" value="PSMA PROTEIN"/>
    <property type="match status" value="1"/>
</dbReference>
<dbReference type="InterPro" id="IPR050833">
    <property type="entry name" value="Poly_Biosynth_Transport"/>
</dbReference>
<accession>A0A1U7NER3</accession>
<dbReference type="RefSeq" id="WP_075820287.1">
    <property type="nucleotide sequence ID" value="NZ_CAJUTZ010000105.1"/>
</dbReference>
<comment type="subcellular location">
    <subcellularLocation>
        <location evidence="1">Cell membrane</location>
        <topology evidence="1">Multi-pass membrane protein</topology>
    </subcellularLocation>
</comment>
<evidence type="ECO:0000256" key="4">
    <source>
        <dbReference type="ARBA" id="ARBA00022989"/>
    </source>
</evidence>
<evidence type="ECO:0000256" key="1">
    <source>
        <dbReference type="ARBA" id="ARBA00004651"/>
    </source>
</evidence>
<keyword evidence="3 6" id="KW-0812">Transmembrane</keyword>
<dbReference type="OrthoDB" id="8609648at2"/>
<feature type="transmembrane region" description="Helical" evidence="6">
    <location>
        <begin position="48"/>
        <end position="70"/>
    </location>
</feature>
<dbReference type="AlphaFoldDB" id="A0A1U7NER3"/>
<feature type="transmembrane region" description="Helical" evidence="6">
    <location>
        <begin position="91"/>
        <end position="113"/>
    </location>
</feature>
<dbReference type="Proteomes" id="UP000186341">
    <property type="component" value="Unassembled WGS sequence"/>
</dbReference>
<comment type="caution">
    <text evidence="7">The sequence shown here is derived from an EMBL/GenBank/DDBJ whole genome shotgun (WGS) entry which is preliminary data.</text>
</comment>
<evidence type="ECO:0000256" key="3">
    <source>
        <dbReference type="ARBA" id="ARBA00022692"/>
    </source>
</evidence>
<dbReference type="PANTHER" id="PTHR30250">
    <property type="entry name" value="PST FAMILY PREDICTED COLANIC ACID TRANSPORTER"/>
    <property type="match status" value="1"/>
</dbReference>
<keyword evidence="5 6" id="KW-0472">Membrane</keyword>
<keyword evidence="2" id="KW-1003">Cell membrane</keyword>
<keyword evidence="8" id="KW-1185">Reference proteome</keyword>
<name>A0A1U7NER3_9FIRM</name>
<keyword evidence="4 6" id="KW-1133">Transmembrane helix</keyword>
<feature type="transmembrane region" description="Helical" evidence="6">
    <location>
        <begin position="153"/>
        <end position="176"/>
    </location>
</feature>
<protein>
    <submittedName>
        <fullName evidence="7">Sugar isomerase</fullName>
    </submittedName>
</protein>
<feature type="transmembrane region" description="Helical" evidence="6">
    <location>
        <begin position="457"/>
        <end position="482"/>
    </location>
</feature>
<feature type="transmembrane region" description="Helical" evidence="6">
    <location>
        <begin position="429"/>
        <end position="451"/>
    </location>
</feature>
<gene>
    <name evidence="7" type="ORF">BO222_08815</name>
</gene>
<feature type="transmembrane region" description="Helical" evidence="6">
    <location>
        <begin position="7"/>
        <end position="28"/>
    </location>
</feature>
<evidence type="ECO:0000313" key="8">
    <source>
        <dbReference type="Proteomes" id="UP000186341"/>
    </source>
</evidence>
<organism evidence="7 8">
    <name type="scientific">Ileibacterium valens</name>
    <dbReference type="NCBI Taxonomy" id="1862668"/>
    <lineage>
        <taxon>Bacteria</taxon>
        <taxon>Bacillati</taxon>
        <taxon>Bacillota</taxon>
        <taxon>Erysipelotrichia</taxon>
        <taxon>Erysipelotrichales</taxon>
        <taxon>Erysipelotrichaceae</taxon>
        <taxon>Ileibacterium</taxon>
    </lineage>
</organism>
<sequence>MTRSKKLLLNSITSLIFQLVSLICGFILPRMFLTYYGSSVNGLVSSITQFLGFISLAECGVGAVVQSSLYKPLADNNRDQISRICISSERFFRKIAYILLVYVVILMIFYPMVTLDSFSYGYTMLLIAVISISSFAQYYIGMTYRLLLNADQLGFIQFTIQTIALLLNTAAGILLMKNGFSIQIVKLTTSLIFLMQPLLISAIARRKYHIDRKLVLTEEPIKQKWNGLAQHIAAVVLANTDVAVLTLLSTLKNVSIYAVYNLVVTGLKQLIVSLVNGTQAMFGNMLAKNEMQKLLKTFDAYEWIIHTLVTFVFSVTMILIVPFVRVYTKDVTDANYIVPVFAFFITLAQASYCLRIPYNTMVLAAGHYRQTQASAILEALINVGVSVVFVYSFGLVGVAIGTLMAMVYRTCYLVYYLSKNILKRNQMIFYRHIFVDALIMTLVLLGSRFFILSKITYAGWILMAVQAGVYDLIIVLVVNFIFYKQTMKESLDFLFKRFRKS</sequence>
<reference evidence="7 8" key="1">
    <citation type="submission" date="2016-11" db="EMBL/GenBank/DDBJ databases">
        <title>Description of two novel members of the family Erysipelotrichaceae: Ileibacterium lipovorans gen. nov., sp. nov. and Dubosiella newyorkensis, gen. nov., sp. nov.</title>
        <authorList>
            <person name="Cox L.M."/>
            <person name="Sohn J."/>
            <person name="Tyrrell K.L."/>
            <person name="Citron D.M."/>
            <person name="Lawson P.A."/>
            <person name="Patel N.B."/>
            <person name="Iizumi T."/>
            <person name="Perez-Perez G.I."/>
            <person name="Goldstein E.J."/>
            <person name="Blaser M.J."/>
        </authorList>
    </citation>
    <scope>NUCLEOTIDE SEQUENCE [LARGE SCALE GENOMIC DNA]</scope>
    <source>
        <strain evidence="7 8">NYU-BL-A3</strain>
    </source>
</reference>
<evidence type="ECO:0000256" key="5">
    <source>
        <dbReference type="ARBA" id="ARBA00023136"/>
    </source>
</evidence>
<dbReference type="GO" id="GO:0016853">
    <property type="term" value="F:isomerase activity"/>
    <property type="evidence" value="ECO:0007669"/>
    <property type="project" value="UniProtKB-KW"/>
</dbReference>
<feature type="transmembrane region" description="Helical" evidence="6">
    <location>
        <begin position="182"/>
        <end position="204"/>
    </location>
</feature>